<accession>A0ABP7N154</accession>
<name>A0ABP7N154_9BACT</name>
<evidence type="ECO:0000313" key="2">
    <source>
        <dbReference type="Proteomes" id="UP001499909"/>
    </source>
</evidence>
<protein>
    <submittedName>
        <fullName evidence="1">Uncharacterized protein</fullName>
    </submittedName>
</protein>
<dbReference type="Proteomes" id="UP001499909">
    <property type="component" value="Unassembled WGS sequence"/>
</dbReference>
<gene>
    <name evidence="1" type="ORF">GCM10022406_18180</name>
</gene>
<evidence type="ECO:0000313" key="1">
    <source>
        <dbReference type="EMBL" id="GAA3933982.1"/>
    </source>
</evidence>
<reference evidence="2" key="1">
    <citation type="journal article" date="2019" name="Int. J. Syst. Evol. Microbiol.">
        <title>The Global Catalogue of Microorganisms (GCM) 10K type strain sequencing project: providing services to taxonomists for standard genome sequencing and annotation.</title>
        <authorList>
            <consortium name="The Broad Institute Genomics Platform"/>
            <consortium name="The Broad Institute Genome Sequencing Center for Infectious Disease"/>
            <person name="Wu L."/>
            <person name="Ma J."/>
        </authorList>
    </citation>
    <scope>NUCLEOTIDE SEQUENCE [LARGE SCALE GENOMIC DNA]</scope>
    <source>
        <strain evidence="2">JCM 17214</strain>
    </source>
</reference>
<proteinExistence type="predicted"/>
<comment type="caution">
    <text evidence="1">The sequence shown here is derived from an EMBL/GenBank/DDBJ whole genome shotgun (WGS) entry which is preliminary data.</text>
</comment>
<organism evidence="1 2">
    <name type="scientific">Hymenobacter algoricola</name>
    <dbReference type="NCBI Taxonomy" id="486267"/>
    <lineage>
        <taxon>Bacteria</taxon>
        <taxon>Pseudomonadati</taxon>
        <taxon>Bacteroidota</taxon>
        <taxon>Cytophagia</taxon>
        <taxon>Cytophagales</taxon>
        <taxon>Hymenobacteraceae</taxon>
        <taxon>Hymenobacter</taxon>
    </lineage>
</organism>
<keyword evidence="2" id="KW-1185">Reference proteome</keyword>
<dbReference type="EMBL" id="BAABDH010000034">
    <property type="protein sequence ID" value="GAA3933982.1"/>
    <property type="molecule type" value="Genomic_DNA"/>
</dbReference>
<sequence>MVRLFETTATGNKGANVPGGVFMATVSWAESCTPNVTEPGVLEQLVATSSKEIGRSQRVFIAVKVALC</sequence>